<organism evidence="6 7">
    <name type="scientific">Termitidicoccus mucosus</name>
    <dbReference type="NCBI Taxonomy" id="1184151"/>
    <lineage>
        <taxon>Bacteria</taxon>
        <taxon>Pseudomonadati</taxon>
        <taxon>Verrucomicrobiota</taxon>
        <taxon>Opitutia</taxon>
        <taxon>Opitutales</taxon>
        <taxon>Opitutaceae</taxon>
        <taxon>Termitidicoccus</taxon>
    </lineage>
</organism>
<dbReference type="AlphaFoldDB" id="A0A178IDB9"/>
<keyword evidence="3" id="KW-0175">Coiled coil</keyword>
<keyword evidence="7" id="KW-1185">Reference proteome</keyword>
<evidence type="ECO:0000313" key="6">
    <source>
        <dbReference type="EMBL" id="OAM87611.1"/>
    </source>
</evidence>
<keyword evidence="1" id="KW-0547">Nucleotide-binding</keyword>
<reference evidence="6 7" key="1">
    <citation type="submission" date="2016-01" db="EMBL/GenBank/DDBJ databases">
        <title>High potential of lignocellulose degradation of a new Verrucomicrobia species.</title>
        <authorList>
            <person name="Wang Y."/>
            <person name="Shi Y."/>
            <person name="Qiu Z."/>
            <person name="Liu S."/>
            <person name="Yang H."/>
        </authorList>
    </citation>
    <scope>NUCLEOTIDE SEQUENCE [LARGE SCALE GENOMIC DNA]</scope>
    <source>
        <strain evidence="6 7">TSB47</strain>
    </source>
</reference>
<keyword evidence="5" id="KW-0472">Membrane</keyword>
<dbReference type="GO" id="GO:0016301">
    <property type="term" value="F:kinase activity"/>
    <property type="evidence" value="ECO:0007669"/>
    <property type="project" value="UniProtKB-KW"/>
</dbReference>
<dbReference type="InterPro" id="IPR005702">
    <property type="entry name" value="Wzc-like_C"/>
</dbReference>
<keyword evidence="6" id="KW-0808">Transferase</keyword>
<dbReference type="Proteomes" id="UP000078486">
    <property type="component" value="Unassembled WGS sequence"/>
</dbReference>
<comment type="caution">
    <text evidence="6">The sequence shown here is derived from an EMBL/GenBank/DDBJ whole genome shotgun (WGS) entry which is preliminary data.</text>
</comment>
<dbReference type="NCBIfam" id="TIGR01007">
    <property type="entry name" value="eps_fam"/>
    <property type="match status" value="1"/>
</dbReference>
<feature type="region of interest" description="Disordered" evidence="4">
    <location>
        <begin position="1"/>
        <end position="22"/>
    </location>
</feature>
<evidence type="ECO:0000313" key="7">
    <source>
        <dbReference type="Proteomes" id="UP000078486"/>
    </source>
</evidence>
<keyword evidence="5" id="KW-0812">Transmembrane</keyword>
<dbReference type="EMBL" id="LRRQ01000167">
    <property type="protein sequence ID" value="OAM87611.1"/>
    <property type="molecule type" value="Genomic_DNA"/>
</dbReference>
<feature type="compositionally biased region" description="Polar residues" evidence="4">
    <location>
        <begin position="1"/>
        <end position="11"/>
    </location>
</feature>
<feature type="coiled-coil region" evidence="3">
    <location>
        <begin position="353"/>
        <end position="390"/>
    </location>
</feature>
<evidence type="ECO:0000256" key="5">
    <source>
        <dbReference type="SAM" id="Phobius"/>
    </source>
</evidence>
<feature type="transmembrane region" description="Helical" evidence="5">
    <location>
        <begin position="46"/>
        <end position="63"/>
    </location>
</feature>
<keyword evidence="6" id="KW-0418">Kinase</keyword>
<dbReference type="STRING" id="1184151.AW736_22115"/>
<evidence type="ECO:0000256" key="4">
    <source>
        <dbReference type="SAM" id="MobiDB-lite"/>
    </source>
</evidence>
<dbReference type="SUPFAM" id="SSF52540">
    <property type="entry name" value="P-loop containing nucleoside triphosphate hydrolases"/>
    <property type="match status" value="1"/>
</dbReference>
<dbReference type="RefSeq" id="WP_068772482.1">
    <property type="nucleotide sequence ID" value="NZ_CP109796.1"/>
</dbReference>
<dbReference type="PANTHER" id="PTHR32309">
    <property type="entry name" value="TYROSINE-PROTEIN KINASE"/>
    <property type="match status" value="1"/>
</dbReference>
<dbReference type="Gene3D" id="3.40.50.300">
    <property type="entry name" value="P-loop containing nucleotide triphosphate hydrolases"/>
    <property type="match status" value="1"/>
</dbReference>
<dbReference type="InterPro" id="IPR027417">
    <property type="entry name" value="P-loop_NTPase"/>
</dbReference>
<evidence type="ECO:0000256" key="3">
    <source>
        <dbReference type="SAM" id="Coils"/>
    </source>
</evidence>
<dbReference type="PANTHER" id="PTHR32309:SF31">
    <property type="entry name" value="CAPSULAR EXOPOLYSACCHARIDE FAMILY"/>
    <property type="match status" value="1"/>
</dbReference>
<dbReference type="InterPro" id="IPR050445">
    <property type="entry name" value="Bact_polysacc_biosynth/exp"/>
</dbReference>
<evidence type="ECO:0000256" key="2">
    <source>
        <dbReference type="ARBA" id="ARBA00022840"/>
    </source>
</evidence>
<gene>
    <name evidence="6" type="ORF">AW736_22115</name>
</gene>
<sequence length="739" mass="82104">MSKPVQAQTRSTAHRSAARVPDQAQAGGNLAHFSPRNLLNMFLERWWIGLIAGAAIATVFILAQPKLAPVYRSEVKLLFEPQKDQVIGIKEVVDTTTTSNLQLNLHIEQMLSTTFYEYVQSSFSSAEIEQIQAPYRNPDNPSAPPPSLAGIIRPHINIYQQKGTTIVRIVVTNRDPEAAALIANRFSRKYIDFTVDKAMTSTNSAIIFLKNQSEEKRSEVESVERAMQDYRARHNMAALGEATNIVRQKVGLLGNDLAQAQLEQTTLQTLIQLIEDYRKRGQSLYEISAIIGFGNVASLKTQYENILAERTALAERYLEEHPRMRQNALALADTRARLDAAVDLAIAETHARLNLARQHEQRLRSEYAAAEKQAQDLDRITIDYKFLEEDAVSKRQAYNSILSRLNETTIVSQLENVNIKVLDKALVPGAPSNSPSSQILLQAGAFGFILFLGLPIGIGLMDTRVKSSHDVETGLDHPLLGGIKTMKKLTEAERPNVFRLHKDDALAEAYRGIFSEIEIRSPVPFPKRILITSSVPGEGKSLTASNMAAVFAAHGRRTLLVDCDFRRPSLRRYFGTAPGTGLLSWLRAHPDDGADTPLDLATLGIATVENNLHLLPAGHAIKNPTEIIDQIAHSELFNKLSKSYEVIIIDTPPAAVFPDALLLSRFCAELVYVCRFRTVRRKLIKKTLSKFTESGISILGVVLNRMPHASIMNYGYDGYGAYGSDYYKAYQEEEAAAVK</sequence>
<keyword evidence="2" id="KW-0067">ATP-binding</keyword>
<dbReference type="GO" id="GO:0005524">
    <property type="term" value="F:ATP binding"/>
    <property type="evidence" value="ECO:0007669"/>
    <property type="project" value="UniProtKB-KW"/>
</dbReference>
<feature type="coiled-coil region" evidence="3">
    <location>
        <begin position="206"/>
        <end position="233"/>
    </location>
</feature>
<dbReference type="OrthoDB" id="9794577at2"/>
<keyword evidence="5" id="KW-1133">Transmembrane helix</keyword>
<dbReference type="CDD" id="cd05387">
    <property type="entry name" value="BY-kinase"/>
    <property type="match status" value="1"/>
</dbReference>
<dbReference type="InterPro" id="IPR033756">
    <property type="entry name" value="YlxH/NBP35"/>
</dbReference>
<proteinExistence type="predicted"/>
<protein>
    <submittedName>
        <fullName evidence="6">Sugar tyrosine-protein kinase</fullName>
    </submittedName>
</protein>
<dbReference type="Pfam" id="PF10609">
    <property type="entry name" value="ParA"/>
    <property type="match status" value="1"/>
</dbReference>
<evidence type="ECO:0000256" key="1">
    <source>
        <dbReference type="ARBA" id="ARBA00022741"/>
    </source>
</evidence>
<accession>A0A178IDB9</accession>
<name>A0A178IDB9_9BACT</name>